<accession>A0AAX6HP49</accession>
<evidence type="ECO:0000256" key="1">
    <source>
        <dbReference type="SAM" id="MobiDB-lite"/>
    </source>
</evidence>
<feature type="region of interest" description="Disordered" evidence="1">
    <location>
        <begin position="1"/>
        <end position="36"/>
    </location>
</feature>
<dbReference type="AlphaFoldDB" id="A0AAX6HP49"/>
<sequence length="74" mass="7837">MTQPERRRTRVEPGSTTCPAATSAAPLPSEPHHAGNSTAGVLLLVEPPRLLSALHLDPIPIGPRNTITVIQLLT</sequence>
<proteinExistence type="predicted"/>
<gene>
    <name evidence="2" type="ORF">M6B38_301230</name>
</gene>
<evidence type="ECO:0000313" key="2">
    <source>
        <dbReference type="EMBL" id="KAJ6842421.1"/>
    </source>
</evidence>
<dbReference type="EMBL" id="JANAVB010007600">
    <property type="protein sequence ID" value="KAJ6842421.1"/>
    <property type="molecule type" value="Genomic_DNA"/>
</dbReference>
<comment type="caution">
    <text evidence="2">The sequence shown here is derived from an EMBL/GenBank/DDBJ whole genome shotgun (WGS) entry which is preliminary data.</text>
</comment>
<dbReference type="Proteomes" id="UP001140949">
    <property type="component" value="Unassembled WGS sequence"/>
</dbReference>
<keyword evidence="3" id="KW-1185">Reference proteome</keyword>
<evidence type="ECO:0000313" key="3">
    <source>
        <dbReference type="Proteomes" id="UP001140949"/>
    </source>
</evidence>
<protein>
    <submittedName>
        <fullName evidence="2">Extensin</fullName>
    </submittedName>
</protein>
<reference evidence="2" key="1">
    <citation type="journal article" date="2023" name="GigaByte">
        <title>Genome assembly of the bearded iris, Iris pallida Lam.</title>
        <authorList>
            <person name="Bruccoleri R.E."/>
            <person name="Oakeley E.J."/>
            <person name="Faust A.M.E."/>
            <person name="Altorfer M."/>
            <person name="Dessus-Babus S."/>
            <person name="Burckhardt D."/>
            <person name="Oertli M."/>
            <person name="Naumann U."/>
            <person name="Petersen F."/>
            <person name="Wong J."/>
        </authorList>
    </citation>
    <scope>NUCLEOTIDE SEQUENCE</scope>
    <source>
        <strain evidence="2">GSM-AAB239-AS_SAM_17_03QT</strain>
    </source>
</reference>
<feature type="compositionally biased region" description="Low complexity" evidence="1">
    <location>
        <begin position="15"/>
        <end position="27"/>
    </location>
</feature>
<organism evidence="2 3">
    <name type="scientific">Iris pallida</name>
    <name type="common">Sweet iris</name>
    <dbReference type="NCBI Taxonomy" id="29817"/>
    <lineage>
        <taxon>Eukaryota</taxon>
        <taxon>Viridiplantae</taxon>
        <taxon>Streptophyta</taxon>
        <taxon>Embryophyta</taxon>
        <taxon>Tracheophyta</taxon>
        <taxon>Spermatophyta</taxon>
        <taxon>Magnoliopsida</taxon>
        <taxon>Liliopsida</taxon>
        <taxon>Asparagales</taxon>
        <taxon>Iridaceae</taxon>
        <taxon>Iridoideae</taxon>
        <taxon>Irideae</taxon>
        <taxon>Iris</taxon>
    </lineage>
</organism>
<reference evidence="2" key="2">
    <citation type="submission" date="2023-04" db="EMBL/GenBank/DDBJ databases">
        <authorList>
            <person name="Bruccoleri R.E."/>
            <person name="Oakeley E.J."/>
            <person name="Faust A.-M."/>
            <person name="Dessus-Babus S."/>
            <person name="Altorfer M."/>
            <person name="Burckhardt D."/>
            <person name="Oertli M."/>
            <person name="Naumann U."/>
            <person name="Petersen F."/>
            <person name="Wong J."/>
        </authorList>
    </citation>
    <scope>NUCLEOTIDE SEQUENCE</scope>
    <source>
        <strain evidence="2">GSM-AAB239-AS_SAM_17_03QT</strain>
        <tissue evidence="2">Leaf</tissue>
    </source>
</reference>
<name>A0AAX6HP49_IRIPA</name>